<dbReference type="InterPro" id="IPR053154">
    <property type="entry name" value="c-di-AMP_regulator"/>
</dbReference>
<keyword evidence="1" id="KW-1133">Transmembrane helix</keyword>
<dbReference type="EMBL" id="RJJX01000004">
    <property type="protein sequence ID" value="RUT79220.1"/>
    <property type="molecule type" value="Genomic_DNA"/>
</dbReference>
<proteinExistence type="predicted"/>
<dbReference type="Proteomes" id="UP000282985">
    <property type="component" value="Unassembled WGS sequence"/>
</dbReference>
<dbReference type="InterPro" id="IPR012505">
    <property type="entry name" value="YbbR"/>
</dbReference>
<keyword evidence="3" id="KW-1185">Reference proteome</keyword>
<comment type="caution">
    <text evidence="2">The sequence shown here is derived from an EMBL/GenBank/DDBJ whole genome shotgun (WGS) entry which is preliminary data.</text>
</comment>
<feature type="transmembrane region" description="Helical" evidence="1">
    <location>
        <begin position="24"/>
        <end position="43"/>
    </location>
</feature>
<keyword evidence="1" id="KW-0472">Membrane</keyword>
<protein>
    <recommendedName>
        <fullName evidence="4">YbbR-like domain-containing protein</fullName>
    </recommendedName>
</protein>
<dbReference type="RefSeq" id="WP_127342943.1">
    <property type="nucleotide sequence ID" value="NZ_RJJX01000004.1"/>
</dbReference>
<dbReference type="Gene3D" id="2.170.120.40">
    <property type="entry name" value="YbbR-like domain"/>
    <property type="match status" value="1"/>
</dbReference>
<keyword evidence="1" id="KW-0812">Transmembrane</keyword>
<name>A0A434AXS8_9BACT</name>
<organism evidence="2 3">
    <name type="scientific">Ancylomarina longa</name>
    <dbReference type="NCBI Taxonomy" id="2487017"/>
    <lineage>
        <taxon>Bacteria</taxon>
        <taxon>Pseudomonadati</taxon>
        <taxon>Bacteroidota</taxon>
        <taxon>Bacteroidia</taxon>
        <taxon>Marinilabiliales</taxon>
        <taxon>Marinifilaceae</taxon>
        <taxon>Ancylomarina</taxon>
    </lineage>
</organism>
<evidence type="ECO:0000313" key="3">
    <source>
        <dbReference type="Proteomes" id="UP000282985"/>
    </source>
</evidence>
<reference evidence="2 3" key="1">
    <citation type="submission" date="2018-11" db="EMBL/GenBank/DDBJ databases">
        <title>Parancylomarina longa gen. nov., sp. nov., isolated from sediments of southern Okinawa.</title>
        <authorList>
            <person name="Fu T."/>
        </authorList>
    </citation>
    <scope>NUCLEOTIDE SEQUENCE [LARGE SCALE GENOMIC DNA]</scope>
    <source>
        <strain evidence="2 3">T3-2 S1-C</strain>
    </source>
</reference>
<dbReference type="PANTHER" id="PTHR37804:SF1">
    <property type="entry name" value="CDAA REGULATORY PROTEIN CDAR"/>
    <property type="match status" value="1"/>
</dbReference>
<dbReference type="PANTHER" id="PTHR37804">
    <property type="entry name" value="CDAA REGULATORY PROTEIN CDAR"/>
    <property type="match status" value="1"/>
</dbReference>
<dbReference type="AlphaFoldDB" id="A0A434AXS8"/>
<sequence length="337" mass="38944">MNIIDLQKLKTLFNKENVTSNKKLIVYLFFVGVSTIFWFLNALSKEYTSNLKYPVEYVNLPKDKVLVNKLPNYLNLRVSAFGFDILKYKLSSAFLTNPFDVNYFTNNRINNSSIFEYSLPTNQLISRLEHEISSEIKLLSIEPDTLYFEFSPILSKKVAIHYNVITNFEHQFRLGDSIKVEPDSITIRGPETFLDSVKCVETNNLVLEKLTKDTQKKVSLKSISGIEFSQKKVLISIPVERFTEAQKMVPINVENLPDSLILRLFPGEVKVSYFVGLKKYETVSADHFDLHVDYLNAVKSKTNRLKVDLTRSPDFVSNVRYYPLSVTYLIEKRNSDQ</sequence>
<dbReference type="OrthoDB" id="1115707at2"/>
<evidence type="ECO:0000256" key="1">
    <source>
        <dbReference type="SAM" id="Phobius"/>
    </source>
</evidence>
<dbReference type="Gene3D" id="2.170.120.30">
    <property type="match status" value="1"/>
</dbReference>
<evidence type="ECO:0000313" key="2">
    <source>
        <dbReference type="EMBL" id="RUT79220.1"/>
    </source>
</evidence>
<evidence type="ECO:0008006" key="4">
    <source>
        <dbReference type="Google" id="ProtNLM"/>
    </source>
</evidence>
<accession>A0A434AXS8</accession>
<dbReference type="Pfam" id="PF07949">
    <property type="entry name" value="YbbR"/>
    <property type="match status" value="1"/>
</dbReference>
<gene>
    <name evidence="2" type="ORF">DLK05_05230</name>
</gene>